<accession>A0AAE3QJU5</accession>
<dbReference type="AlphaFoldDB" id="A0AAE3QJU5"/>
<dbReference type="RefSeq" id="WP_313977555.1">
    <property type="nucleotide sequence ID" value="NZ_JASJOS010000004.1"/>
</dbReference>
<reference evidence="1" key="1">
    <citation type="submission" date="2023-05" db="EMBL/GenBank/DDBJ databases">
        <authorList>
            <person name="Zhang X."/>
        </authorList>
    </citation>
    <scope>NUCLEOTIDE SEQUENCE</scope>
    <source>
        <strain evidence="1">YF14B1</strain>
    </source>
</reference>
<proteinExistence type="predicted"/>
<gene>
    <name evidence="1" type="ORF">QNI16_09320</name>
</gene>
<protein>
    <submittedName>
        <fullName evidence="1">Uncharacterized protein</fullName>
    </submittedName>
</protein>
<organism evidence="1 2">
    <name type="scientific">Xanthocytophaga flava</name>
    <dbReference type="NCBI Taxonomy" id="3048013"/>
    <lineage>
        <taxon>Bacteria</taxon>
        <taxon>Pseudomonadati</taxon>
        <taxon>Bacteroidota</taxon>
        <taxon>Cytophagia</taxon>
        <taxon>Cytophagales</taxon>
        <taxon>Rhodocytophagaceae</taxon>
        <taxon>Xanthocytophaga</taxon>
    </lineage>
</organism>
<name>A0AAE3QJU5_9BACT</name>
<dbReference type="Proteomes" id="UP001241110">
    <property type="component" value="Unassembled WGS sequence"/>
</dbReference>
<sequence length="225" mass="27253">MANYLTTEVAIDKYRYTYYDLVDYEIRLDKEIYLMKKRITKIAVDEAKYQARQQLLDIHLTELRERKMQFQTEDVPERYQKRKLEKLQKEIDKVQGRWYANRWHLSVVYKRKRKDNVAKLLLKETKQVEVQVRIQYTQQTLQQLIKMQQQEEQSISILYSAMHQEAEEEKKHSQTTVSLPLPSYLLLGRIVLAALLQQRLYTLHRNGQCKVSQEIMERIRPERFA</sequence>
<evidence type="ECO:0000313" key="1">
    <source>
        <dbReference type="EMBL" id="MDJ1480682.1"/>
    </source>
</evidence>
<comment type="caution">
    <text evidence="1">The sequence shown here is derived from an EMBL/GenBank/DDBJ whole genome shotgun (WGS) entry which is preliminary data.</text>
</comment>
<evidence type="ECO:0000313" key="2">
    <source>
        <dbReference type="Proteomes" id="UP001241110"/>
    </source>
</evidence>
<dbReference type="EMBL" id="JASJOS010000004">
    <property type="protein sequence ID" value="MDJ1480682.1"/>
    <property type="molecule type" value="Genomic_DNA"/>
</dbReference>